<dbReference type="UniPathway" id="UPA00138"/>
<dbReference type="InterPro" id="IPR006319">
    <property type="entry name" value="PEP_synth"/>
</dbReference>
<dbReference type="GO" id="GO:0046872">
    <property type="term" value="F:metal ion binding"/>
    <property type="evidence" value="ECO:0007669"/>
    <property type="project" value="UniProtKB-KW"/>
</dbReference>
<organism evidence="19 20">
    <name type="scientific">Brevundimonas subvibrioides</name>
    <dbReference type="NCBI Taxonomy" id="74313"/>
    <lineage>
        <taxon>Bacteria</taxon>
        <taxon>Pseudomonadati</taxon>
        <taxon>Pseudomonadota</taxon>
        <taxon>Alphaproteobacteria</taxon>
        <taxon>Caulobacterales</taxon>
        <taxon>Caulobacteraceae</taxon>
        <taxon>Brevundimonas</taxon>
    </lineage>
</organism>
<dbReference type="FunFam" id="3.30.470.20:FF:000017">
    <property type="entry name" value="Phosphoenolpyruvate synthase"/>
    <property type="match status" value="1"/>
</dbReference>
<gene>
    <name evidence="19" type="ORF">B7Y86_05510</name>
</gene>
<dbReference type="InterPro" id="IPR013815">
    <property type="entry name" value="ATP_grasp_subdomain_1"/>
</dbReference>
<feature type="domain" description="PEP-utilising enzyme mobile" evidence="16">
    <location>
        <begin position="407"/>
        <end position="476"/>
    </location>
</feature>
<dbReference type="InterPro" id="IPR015813">
    <property type="entry name" value="Pyrv/PenolPyrv_kinase-like_dom"/>
</dbReference>
<keyword evidence="12 15" id="KW-0460">Magnesium</keyword>
<dbReference type="Gene3D" id="3.50.30.10">
    <property type="entry name" value="Phosphohistidine domain"/>
    <property type="match status" value="1"/>
</dbReference>
<dbReference type="Pfam" id="PF01326">
    <property type="entry name" value="PPDK_N"/>
    <property type="match status" value="1"/>
</dbReference>
<dbReference type="NCBIfam" id="TIGR01418">
    <property type="entry name" value="PEP_synth"/>
    <property type="match status" value="1"/>
</dbReference>
<comment type="similarity">
    <text evidence="4 15">Belongs to the PEP-utilizing enzyme family.</text>
</comment>
<dbReference type="Gene3D" id="3.30.470.20">
    <property type="entry name" value="ATP-grasp fold, B domain"/>
    <property type="match status" value="1"/>
</dbReference>
<dbReference type="Proteomes" id="UP000216147">
    <property type="component" value="Unassembled WGS sequence"/>
</dbReference>
<comment type="cofactor">
    <cofactor evidence="1 15">
        <name>Mg(2+)</name>
        <dbReference type="ChEBI" id="CHEBI:18420"/>
    </cofactor>
</comment>
<evidence type="ECO:0000256" key="15">
    <source>
        <dbReference type="PIRNR" id="PIRNR000854"/>
    </source>
</evidence>
<accession>A0A258HLU6</accession>
<evidence type="ECO:0000313" key="19">
    <source>
        <dbReference type="EMBL" id="OYX57594.1"/>
    </source>
</evidence>
<feature type="domain" description="PEP-utilising enzyme C-terminal" evidence="18">
    <location>
        <begin position="500"/>
        <end position="810"/>
    </location>
</feature>
<dbReference type="SUPFAM" id="SSF51621">
    <property type="entry name" value="Phosphoenolpyruvate/pyruvate domain"/>
    <property type="match status" value="1"/>
</dbReference>
<dbReference type="NCBIfam" id="NF005057">
    <property type="entry name" value="PRK06464.1"/>
    <property type="match status" value="1"/>
</dbReference>
<evidence type="ECO:0000256" key="12">
    <source>
        <dbReference type="ARBA" id="ARBA00022842"/>
    </source>
</evidence>
<dbReference type="Pfam" id="PF02896">
    <property type="entry name" value="PEP-utilizers_C"/>
    <property type="match status" value="1"/>
</dbReference>
<evidence type="ECO:0000256" key="13">
    <source>
        <dbReference type="ARBA" id="ARBA00033470"/>
    </source>
</evidence>
<dbReference type="PROSITE" id="PS00742">
    <property type="entry name" value="PEP_ENZYMES_2"/>
    <property type="match status" value="1"/>
</dbReference>
<evidence type="ECO:0000256" key="11">
    <source>
        <dbReference type="ARBA" id="ARBA00022840"/>
    </source>
</evidence>
<reference evidence="19 20" key="1">
    <citation type="submission" date="2017-03" db="EMBL/GenBank/DDBJ databases">
        <title>Lifting the veil on microbial sulfur biogeochemistry in mining wastewaters.</title>
        <authorList>
            <person name="Kantor R.S."/>
            <person name="Colenbrander Nelson T."/>
            <person name="Marshall S."/>
            <person name="Bennett D."/>
            <person name="Apte S."/>
            <person name="Camacho D."/>
            <person name="Thomas B.C."/>
            <person name="Warren L.A."/>
            <person name="Banfield J.F."/>
        </authorList>
    </citation>
    <scope>NUCLEOTIDE SEQUENCE [LARGE SCALE GENOMIC DNA]</scope>
    <source>
        <strain evidence="19">32-68-21</strain>
    </source>
</reference>
<comment type="catalytic activity">
    <reaction evidence="14 15">
        <text>pyruvate + ATP + H2O = phosphoenolpyruvate + AMP + phosphate + 2 H(+)</text>
        <dbReference type="Rhea" id="RHEA:11364"/>
        <dbReference type="ChEBI" id="CHEBI:15361"/>
        <dbReference type="ChEBI" id="CHEBI:15377"/>
        <dbReference type="ChEBI" id="CHEBI:15378"/>
        <dbReference type="ChEBI" id="CHEBI:30616"/>
        <dbReference type="ChEBI" id="CHEBI:43474"/>
        <dbReference type="ChEBI" id="CHEBI:58702"/>
        <dbReference type="ChEBI" id="CHEBI:456215"/>
        <dbReference type="EC" id="2.7.9.2"/>
    </reaction>
</comment>
<evidence type="ECO:0000313" key="20">
    <source>
        <dbReference type="Proteomes" id="UP000216147"/>
    </source>
</evidence>
<dbReference type="InterPro" id="IPR036637">
    <property type="entry name" value="Phosphohistidine_dom_sf"/>
</dbReference>
<keyword evidence="9 15" id="KW-0547">Nucleotide-binding</keyword>
<dbReference type="FunFam" id="3.30.1490.20:FF:000010">
    <property type="entry name" value="Phosphoenolpyruvate synthase"/>
    <property type="match status" value="1"/>
</dbReference>
<dbReference type="Gene3D" id="3.30.1490.20">
    <property type="entry name" value="ATP-grasp fold, A domain"/>
    <property type="match status" value="1"/>
</dbReference>
<keyword evidence="19" id="KW-0670">Pyruvate</keyword>
<dbReference type="InterPro" id="IPR008279">
    <property type="entry name" value="PEP-util_enz_mobile_dom"/>
</dbReference>
<evidence type="ECO:0000256" key="3">
    <source>
        <dbReference type="ARBA" id="ARBA00004742"/>
    </source>
</evidence>
<feature type="domain" description="Pyruvate phosphate dikinase AMP/ATP-binding" evidence="17">
    <location>
        <begin position="32"/>
        <end position="362"/>
    </location>
</feature>
<dbReference type="SUPFAM" id="SSF56059">
    <property type="entry name" value="Glutathione synthetase ATP-binding domain-like"/>
    <property type="match status" value="1"/>
</dbReference>
<dbReference type="Gene3D" id="3.20.20.60">
    <property type="entry name" value="Phosphoenolpyruvate-binding domains"/>
    <property type="match status" value="1"/>
</dbReference>
<evidence type="ECO:0000256" key="6">
    <source>
        <dbReference type="ARBA" id="ARBA00021623"/>
    </source>
</evidence>
<dbReference type="SUPFAM" id="SSF52009">
    <property type="entry name" value="Phosphohistidine domain"/>
    <property type="match status" value="1"/>
</dbReference>
<protein>
    <recommendedName>
        <fullName evidence="6 15">Phosphoenolpyruvate synthase</fullName>
        <shortName evidence="15">PEP synthase</shortName>
        <ecNumber evidence="5 15">2.7.9.2</ecNumber>
    </recommendedName>
    <alternativeName>
        <fullName evidence="13 15">Pyruvate, water dikinase</fullName>
    </alternativeName>
</protein>
<comment type="caution">
    <text evidence="19">The sequence shown here is derived from an EMBL/GenBank/DDBJ whole genome shotgun (WGS) entry which is preliminary data.</text>
</comment>
<evidence type="ECO:0000259" key="17">
    <source>
        <dbReference type="Pfam" id="PF01326"/>
    </source>
</evidence>
<dbReference type="PANTHER" id="PTHR43030:SF1">
    <property type="entry name" value="PHOSPHOENOLPYRUVATE SYNTHASE"/>
    <property type="match status" value="1"/>
</dbReference>
<evidence type="ECO:0000256" key="4">
    <source>
        <dbReference type="ARBA" id="ARBA00007837"/>
    </source>
</evidence>
<dbReference type="PROSITE" id="PS00370">
    <property type="entry name" value="PEP_ENZYMES_PHOS_SITE"/>
    <property type="match status" value="1"/>
</dbReference>
<dbReference type="Pfam" id="PF00391">
    <property type="entry name" value="PEP-utilizers"/>
    <property type="match status" value="1"/>
</dbReference>
<evidence type="ECO:0000256" key="1">
    <source>
        <dbReference type="ARBA" id="ARBA00001946"/>
    </source>
</evidence>
<proteinExistence type="inferred from homology"/>
<evidence type="ECO:0000256" key="2">
    <source>
        <dbReference type="ARBA" id="ARBA00002988"/>
    </source>
</evidence>
<evidence type="ECO:0000256" key="14">
    <source>
        <dbReference type="ARBA" id="ARBA00047700"/>
    </source>
</evidence>
<keyword evidence="10 15" id="KW-0418">Kinase</keyword>
<evidence type="ECO:0000256" key="8">
    <source>
        <dbReference type="ARBA" id="ARBA00022723"/>
    </source>
</evidence>
<evidence type="ECO:0000256" key="7">
    <source>
        <dbReference type="ARBA" id="ARBA00022679"/>
    </source>
</evidence>
<dbReference type="PIRSF" id="PIRSF000854">
    <property type="entry name" value="PEP_synthase"/>
    <property type="match status" value="1"/>
</dbReference>
<evidence type="ECO:0000256" key="9">
    <source>
        <dbReference type="ARBA" id="ARBA00022741"/>
    </source>
</evidence>
<dbReference type="AlphaFoldDB" id="A0A258HLU6"/>
<name>A0A258HLU6_9CAUL</name>
<dbReference type="PANTHER" id="PTHR43030">
    <property type="entry name" value="PHOSPHOENOLPYRUVATE SYNTHASE"/>
    <property type="match status" value="1"/>
</dbReference>
<dbReference type="InterPro" id="IPR040442">
    <property type="entry name" value="Pyrv_kinase-like_dom_sf"/>
</dbReference>
<keyword evidence="8 15" id="KW-0479">Metal-binding</keyword>
<evidence type="ECO:0000259" key="16">
    <source>
        <dbReference type="Pfam" id="PF00391"/>
    </source>
</evidence>
<keyword evidence="11 15" id="KW-0067">ATP-binding</keyword>
<dbReference type="InterPro" id="IPR002192">
    <property type="entry name" value="PPDK_AMP/ATP-bd"/>
</dbReference>
<evidence type="ECO:0000256" key="10">
    <source>
        <dbReference type="ARBA" id="ARBA00022777"/>
    </source>
</evidence>
<dbReference type="EMBL" id="NCEQ01000005">
    <property type="protein sequence ID" value="OYX57594.1"/>
    <property type="molecule type" value="Genomic_DNA"/>
</dbReference>
<comment type="pathway">
    <text evidence="3 15">Carbohydrate biosynthesis; gluconeogenesis.</text>
</comment>
<dbReference type="GO" id="GO:0008986">
    <property type="term" value="F:pyruvate, water dikinase activity"/>
    <property type="evidence" value="ECO:0007669"/>
    <property type="project" value="UniProtKB-EC"/>
</dbReference>
<keyword evidence="7 15" id="KW-0808">Transferase</keyword>
<comment type="function">
    <text evidence="2 15">Catalyzes the phosphorylation of pyruvate to phosphoenolpyruvate.</text>
</comment>
<dbReference type="GO" id="GO:0006094">
    <property type="term" value="P:gluconeogenesis"/>
    <property type="evidence" value="ECO:0007669"/>
    <property type="project" value="UniProtKB-UniPathway"/>
</dbReference>
<dbReference type="InterPro" id="IPR018274">
    <property type="entry name" value="PEP_util_AS"/>
</dbReference>
<dbReference type="InterPro" id="IPR000121">
    <property type="entry name" value="PEP_util_C"/>
</dbReference>
<evidence type="ECO:0000259" key="18">
    <source>
        <dbReference type="Pfam" id="PF02896"/>
    </source>
</evidence>
<sequence>MAVSVSSGGDGPEAVGAGYVLSLDEVGLDDVAAVGGKTASLGELRRLLRGGAVTTPDGFAVTATAYREVLTAAGAWPKLASLFEGLDINDVGQVAARGAAARAIVYQATDEARLKAAIVEAWREMGSQGSTLRVAVRSSATAEDLPEASFAGQHDSFLHVTGEAGVVEACRRCFASLFTDRAIVYRAQNGFDHLKVALSVAVMRMVDADEGASGVAFTIDTETAFPDVVFITGAYGLGEGIVQGRVAPDEFYVHKPTWRAGYRAVLRRTLGGKESRLVRPRRGVESGALRERTVLRRDRQRFCITDQDVLELAGAAIAVEDHYSARAGRRMPMDLEWARDGADGRLYILQARPETAASRRPEGVYEVRKLDPGKAPILASGKAVGQGVASGAVRTIATQADLEAFVPGEVLVAETTSPDWLPAMRNAAAIVTDKGGRTCHAAIVARELGIPAVVGTGDSTRRLGAGQAVTVSCARGEEGAVYAGQLPFTVETLRTADLPPTRTAIMLNLAQPDAAFQAAGLPAAGVGLARIEFIISELIGIHPMAAAHPDRVASERVRRAIEAWARSDESPGACFVRQLAEGVGTIAAAFYPRPVIVRLSDFKTNEYASLLGGSGFEPVEENPMLGFRGAARYAHPLYADGFALECEALARVRDVMGLINVRLMVPFCRRVEEGRSVLEALAAHGLRQGPGGVEVYVMCEIPNNVIQIDAFAQLFDGFSIGSNDLTQLILGVDRDSAEVAFDFDERDPGVLEMLRQAVAGAKRNGRPIGICGEAPASWPEVAALLARAGIDSISVNPGSFPRTVEAVARAEAETRGS</sequence>
<evidence type="ECO:0000256" key="5">
    <source>
        <dbReference type="ARBA" id="ARBA00011996"/>
    </source>
</evidence>
<dbReference type="GO" id="GO:0005524">
    <property type="term" value="F:ATP binding"/>
    <property type="evidence" value="ECO:0007669"/>
    <property type="project" value="UniProtKB-KW"/>
</dbReference>
<dbReference type="EC" id="2.7.9.2" evidence="5 15"/>
<dbReference type="InterPro" id="IPR023151">
    <property type="entry name" value="PEP_util_CS"/>
</dbReference>